<dbReference type="Proteomes" id="UP001557485">
    <property type="component" value="Unassembled WGS sequence"/>
</dbReference>
<evidence type="ECO:0000259" key="2">
    <source>
        <dbReference type="Pfam" id="PF00246"/>
    </source>
</evidence>
<proteinExistence type="predicted"/>
<comment type="caution">
    <text evidence="3">The sequence shown here is derived from an EMBL/GenBank/DDBJ whole genome shotgun (WGS) entry which is preliminary data.</text>
</comment>
<protein>
    <submittedName>
        <fullName evidence="3">DUF2817 domain-containing protein</fullName>
    </submittedName>
</protein>
<sequence>MPQSQIYTDFDATSDTPAEEPVGPALPDLTTVMDACRGRLHRRLSELLSLEQLCRQAGALISSRTEALIEVDEFTLPLTSLVIGNPDTAKHCLLLIAGIHGVERIGTQVLLAWLESVIERCRWDSHWRRQFDEEICIVALPIVNPGGMLRDSRCNPNGIDINRHAPIDAEDKVPFLVGGQRLSRKIPWYRGRREDDFEPEFVALQNVIGRHCRVGRPTIAIDFHSGFGFQDHIWIPYAYRRQPIADIGSYVALKLLWERNFPHHNYIFGPQAMHYLSHGDIWDYFHQRCRSEGISLLPLTLEMGSWLWIKKHPQQLFSFAGLFNPTVPHRHARVLRGHLLLIDFILAAARNIEHWQPHGEQAREMQQMAQSLWYRQL</sequence>
<reference evidence="3 4" key="1">
    <citation type="journal article" date="2011" name="Int. J. Syst. Evol. Microbiol.">
        <title>Zhongshania antarctica gen. nov., sp. nov. and Zhongshania guokunii sp. nov., gammaproteobacteria respectively isolated from coastal attached (fast) ice and surface seawater of the Antarctic.</title>
        <authorList>
            <person name="Li H.J."/>
            <person name="Zhang X.Y."/>
            <person name="Chen C.X."/>
            <person name="Zhang Y.J."/>
            <person name="Gao Z.M."/>
            <person name="Yu Y."/>
            <person name="Chen X.L."/>
            <person name="Chen B."/>
            <person name="Zhang Y.Z."/>
        </authorList>
    </citation>
    <scope>NUCLEOTIDE SEQUENCE [LARGE SCALE GENOMIC DNA]</scope>
    <source>
        <strain evidence="3 4">ZS6-22T</strain>
    </source>
</reference>
<feature type="compositionally biased region" description="Polar residues" evidence="1">
    <location>
        <begin position="1"/>
        <end position="16"/>
    </location>
</feature>
<dbReference type="SUPFAM" id="SSF53187">
    <property type="entry name" value="Zn-dependent exopeptidases"/>
    <property type="match status" value="1"/>
</dbReference>
<dbReference type="Pfam" id="PF00246">
    <property type="entry name" value="Peptidase_M14"/>
    <property type="match status" value="1"/>
</dbReference>
<evidence type="ECO:0000256" key="1">
    <source>
        <dbReference type="SAM" id="MobiDB-lite"/>
    </source>
</evidence>
<evidence type="ECO:0000313" key="4">
    <source>
        <dbReference type="Proteomes" id="UP001557485"/>
    </source>
</evidence>
<feature type="domain" description="Peptidase M14" evidence="2">
    <location>
        <begin position="78"/>
        <end position="252"/>
    </location>
</feature>
<feature type="region of interest" description="Disordered" evidence="1">
    <location>
        <begin position="1"/>
        <end position="25"/>
    </location>
</feature>
<accession>A0ABV3U407</accession>
<evidence type="ECO:0000313" key="3">
    <source>
        <dbReference type="EMBL" id="MEX1668240.1"/>
    </source>
</evidence>
<organism evidence="3 4">
    <name type="scientific">Zhongshania guokunii</name>
    <dbReference type="NCBI Taxonomy" id="641783"/>
    <lineage>
        <taxon>Bacteria</taxon>
        <taxon>Pseudomonadati</taxon>
        <taxon>Pseudomonadota</taxon>
        <taxon>Gammaproteobacteria</taxon>
        <taxon>Cellvibrionales</taxon>
        <taxon>Spongiibacteraceae</taxon>
        <taxon>Zhongshania</taxon>
    </lineage>
</organism>
<name>A0ABV3U407_9GAMM</name>
<dbReference type="RefSeq" id="WP_368380531.1">
    <property type="nucleotide sequence ID" value="NZ_JBFRYA010000003.1"/>
</dbReference>
<gene>
    <name evidence="3" type="ORF">AB4876_04905</name>
</gene>
<dbReference type="EMBL" id="JBFRYA010000003">
    <property type="protein sequence ID" value="MEX1668240.1"/>
    <property type="molecule type" value="Genomic_DNA"/>
</dbReference>
<dbReference type="Gene3D" id="3.40.630.10">
    <property type="entry name" value="Zn peptidases"/>
    <property type="match status" value="1"/>
</dbReference>
<dbReference type="InterPro" id="IPR000834">
    <property type="entry name" value="Peptidase_M14"/>
</dbReference>
<keyword evidence="4" id="KW-1185">Reference proteome</keyword>